<protein>
    <recommendedName>
        <fullName evidence="3">histidine kinase</fullName>
        <ecNumber evidence="3">2.7.13.3</ecNumber>
    </recommendedName>
</protein>
<keyword evidence="12" id="KW-0472">Membrane</keyword>
<dbReference type="Pfam" id="PF02518">
    <property type="entry name" value="HATPase_c"/>
    <property type="match status" value="1"/>
</dbReference>
<accession>A0A537IFY5</accession>
<dbReference type="Pfam" id="PF01590">
    <property type="entry name" value="GAF"/>
    <property type="match status" value="1"/>
</dbReference>
<dbReference type="GO" id="GO:0007234">
    <property type="term" value="P:osmosensory signaling via phosphorelay pathway"/>
    <property type="evidence" value="ECO:0007669"/>
    <property type="project" value="TreeGrafter"/>
</dbReference>
<dbReference type="EC" id="2.7.13.3" evidence="3"/>
<evidence type="ECO:0000259" key="14">
    <source>
        <dbReference type="PROSITE" id="PS50112"/>
    </source>
</evidence>
<organism evidence="16 17">
    <name type="scientific">Candidatus Segetimicrobium genomatis</name>
    <dbReference type="NCBI Taxonomy" id="2569760"/>
    <lineage>
        <taxon>Bacteria</taxon>
        <taxon>Bacillati</taxon>
        <taxon>Candidatus Sysuimicrobiota</taxon>
        <taxon>Candidatus Sysuimicrobiia</taxon>
        <taxon>Candidatus Sysuimicrobiales</taxon>
        <taxon>Candidatus Segetimicrobiaceae</taxon>
        <taxon>Candidatus Segetimicrobium</taxon>
    </lineage>
</organism>
<dbReference type="Gene3D" id="3.30.450.40">
    <property type="match status" value="1"/>
</dbReference>
<evidence type="ECO:0000313" key="16">
    <source>
        <dbReference type="EMBL" id="TMI70145.1"/>
    </source>
</evidence>
<dbReference type="PRINTS" id="PR00344">
    <property type="entry name" value="BCTRLSENSOR"/>
</dbReference>
<reference evidence="16 17" key="1">
    <citation type="journal article" date="2019" name="Nat. Microbiol.">
        <title>Mediterranean grassland soil C-N compound turnover is dependent on rainfall and depth, and is mediated by genomically divergent microorganisms.</title>
        <authorList>
            <person name="Diamond S."/>
            <person name="Andeer P.F."/>
            <person name="Li Z."/>
            <person name="Crits-Christoph A."/>
            <person name="Burstein D."/>
            <person name="Anantharaman K."/>
            <person name="Lane K.R."/>
            <person name="Thomas B.C."/>
            <person name="Pan C."/>
            <person name="Northen T.R."/>
            <person name="Banfield J.F."/>
        </authorList>
    </citation>
    <scope>NUCLEOTIDE SEQUENCE [LARGE SCALE GENOMIC DNA]</scope>
    <source>
        <strain evidence="16">NP_8</strain>
    </source>
</reference>
<dbReference type="InterPro" id="IPR050351">
    <property type="entry name" value="BphY/WalK/GraS-like"/>
</dbReference>
<dbReference type="Pfam" id="PF00512">
    <property type="entry name" value="HisKA"/>
    <property type="match status" value="1"/>
</dbReference>
<evidence type="ECO:0000256" key="4">
    <source>
        <dbReference type="ARBA" id="ARBA00022553"/>
    </source>
</evidence>
<dbReference type="InterPro" id="IPR000700">
    <property type="entry name" value="PAS-assoc_C"/>
</dbReference>
<dbReference type="NCBIfam" id="TIGR00229">
    <property type="entry name" value="sensory_box"/>
    <property type="match status" value="1"/>
</dbReference>
<dbReference type="InterPro" id="IPR013767">
    <property type="entry name" value="PAS_fold"/>
</dbReference>
<dbReference type="FunFam" id="3.30.450.40:FF:000035">
    <property type="entry name" value="PAS sensor protein"/>
    <property type="match status" value="1"/>
</dbReference>
<dbReference type="SMART" id="SM00387">
    <property type="entry name" value="HATPase_c"/>
    <property type="match status" value="1"/>
</dbReference>
<dbReference type="CDD" id="cd00130">
    <property type="entry name" value="PAS"/>
    <property type="match status" value="1"/>
</dbReference>
<dbReference type="SUPFAM" id="SSF55781">
    <property type="entry name" value="GAF domain-like"/>
    <property type="match status" value="1"/>
</dbReference>
<comment type="catalytic activity">
    <reaction evidence="1">
        <text>ATP + protein L-histidine = ADP + protein N-phospho-L-histidine.</text>
        <dbReference type="EC" id="2.7.13.3"/>
    </reaction>
</comment>
<evidence type="ECO:0000256" key="2">
    <source>
        <dbReference type="ARBA" id="ARBA00004141"/>
    </source>
</evidence>
<feature type="domain" description="Histidine kinase" evidence="13">
    <location>
        <begin position="348"/>
        <end position="548"/>
    </location>
</feature>
<dbReference type="InterPro" id="IPR029016">
    <property type="entry name" value="GAF-like_dom_sf"/>
</dbReference>
<dbReference type="GO" id="GO:0000155">
    <property type="term" value="F:phosphorelay sensor kinase activity"/>
    <property type="evidence" value="ECO:0007669"/>
    <property type="project" value="InterPro"/>
</dbReference>
<dbReference type="AlphaFoldDB" id="A0A537IFY5"/>
<evidence type="ECO:0000259" key="15">
    <source>
        <dbReference type="PROSITE" id="PS50113"/>
    </source>
</evidence>
<dbReference type="Proteomes" id="UP000318834">
    <property type="component" value="Unassembled WGS sequence"/>
</dbReference>
<dbReference type="InterPro" id="IPR004358">
    <property type="entry name" value="Sig_transdc_His_kin-like_C"/>
</dbReference>
<comment type="subcellular location">
    <subcellularLocation>
        <location evidence="2">Membrane</location>
        <topology evidence="2">Multi-pass membrane protein</topology>
    </subcellularLocation>
</comment>
<evidence type="ECO:0000256" key="6">
    <source>
        <dbReference type="ARBA" id="ARBA00022692"/>
    </source>
</evidence>
<evidence type="ECO:0000256" key="8">
    <source>
        <dbReference type="ARBA" id="ARBA00022777"/>
    </source>
</evidence>
<evidence type="ECO:0000313" key="17">
    <source>
        <dbReference type="Proteomes" id="UP000318834"/>
    </source>
</evidence>
<dbReference type="InterPro" id="IPR036097">
    <property type="entry name" value="HisK_dim/P_sf"/>
</dbReference>
<dbReference type="SUPFAM" id="SSF55785">
    <property type="entry name" value="PYP-like sensor domain (PAS domain)"/>
    <property type="match status" value="2"/>
</dbReference>
<dbReference type="SMART" id="SM00086">
    <property type="entry name" value="PAC"/>
    <property type="match status" value="1"/>
</dbReference>
<dbReference type="InterPro" id="IPR003661">
    <property type="entry name" value="HisK_dim/P_dom"/>
</dbReference>
<keyword evidence="8" id="KW-0418">Kinase</keyword>
<dbReference type="GO" id="GO:0005524">
    <property type="term" value="F:ATP binding"/>
    <property type="evidence" value="ECO:0007669"/>
    <property type="project" value="UniProtKB-KW"/>
</dbReference>
<dbReference type="FunFam" id="3.30.565.10:FF:000006">
    <property type="entry name" value="Sensor histidine kinase WalK"/>
    <property type="match status" value="1"/>
</dbReference>
<keyword evidence="10" id="KW-1133">Transmembrane helix</keyword>
<keyword evidence="4" id="KW-0597">Phosphoprotein</keyword>
<dbReference type="Pfam" id="PF08447">
    <property type="entry name" value="PAS_3"/>
    <property type="match status" value="1"/>
</dbReference>
<dbReference type="SMART" id="SM00091">
    <property type="entry name" value="PAS"/>
    <property type="match status" value="1"/>
</dbReference>
<keyword evidence="11" id="KW-0902">Two-component regulatory system</keyword>
<dbReference type="InterPro" id="IPR003018">
    <property type="entry name" value="GAF"/>
</dbReference>
<feature type="domain" description="PAS" evidence="14">
    <location>
        <begin position="238"/>
        <end position="283"/>
    </location>
</feature>
<dbReference type="SUPFAM" id="SSF47384">
    <property type="entry name" value="Homodimeric domain of signal transducing histidine kinase"/>
    <property type="match status" value="1"/>
</dbReference>
<comment type="caution">
    <text evidence="16">The sequence shown here is derived from an EMBL/GenBank/DDBJ whole genome shotgun (WGS) entry which is preliminary data.</text>
</comment>
<dbReference type="Gene3D" id="3.30.565.10">
    <property type="entry name" value="Histidine kinase-like ATPase, C-terminal domain"/>
    <property type="match status" value="1"/>
</dbReference>
<dbReference type="GO" id="GO:0030295">
    <property type="term" value="F:protein kinase activator activity"/>
    <property type="evidence" value="ECO:0007669"/>
    <property type="project" value="TreeGrafter"/>
</dbReference>
<evidence type="ECO:0000256" key="11">
    <source>
        <dbReference type="ARBA" id="ARBA00023012"/>
    </source>
</evidence>
<keyword evidence="9" id="KW-0067">ATP-binding</keyword>
<dbReference type="SUPFAM" id="SSF55874">
    <property type="entry name" value="ATPase domain of HSP90 chaperone/DNA topoisomerase II/histidine kinase"/>
    <property type="match status" value="1"/>
</dbReference>
<dbReference type="EMBL" id="VBAP01000166">
    <property type="protein sequence ID" value="TMI70145.1"/>
    <property type="molecule type" value="Genomic_DNA"/>
</dbReference>
<feature type="domain" description="PAC" evidence="15">
    <location>
        <begin position="15"/>
        <end position="67"/>
    </location>
</feature>
<name>A0A537IFY5_9BACT</name>
<dbReference type="PROSITE" id="PS50109">
    <property type="entry name" value="HIS_KIN"/>
    <property type="match status" value="1"/>
</dbReference>
<evidence type="ECO:0000256" key="10">
    <source>
        <dbReference type="ARBA" id="ARBA00022989"/>
    </source>
</evidence>
<dbReference type="GO" id="GO:0006355">
    <property type="term" value="P:regulation of DNA-templated transcription"/>
    <property type="evidence" value="ECO:0007669"/>
    <property type="project" value="InterPro"/>
</dbReference>
<evidence type="ECO:0000256" key="12">
    <source>
        <dbReference type="ARBA" id="ARBA00023136"/>
    </source>
</evidence>
<gene>
    <name evidence="16" type="ORF">E6H05_14175</name>
</gene>
<keyword evidence="6" id="KW-0812">Transmembrane</keyword>
<dbReference type="InterPro" id="IPR035965">
    <property type="entry name" value="PAS-like_dom_sf"/>
</dbReference>
<dbReference type="PANTHER" id="PTHR42878:SF7">
    <property type="entry name" value="SENSOR HISTIDINE KINASE GLRK"/>
    <property type="match status" value="1"/>
</dbReference>
<evidence type="ECO:0000259" key="13">
    <source>
        <dbReference type="PROSITE" id="PS50109"/>
    </source>
</evidence>
<dbReference type="SMART" id="SM00388">
    <property type="entry name" value="HisKA"/>
    <property type="match status" value="1"/>
</dbReference>
<dbReference type="PROSITE" id="PS50112">
    <property type="entry name" value="PAS"/>
    <property type="match status" value="1"/>
</dbReference>
<dbReference type="PROSITE" id="PS50113">
    <property type="entry name" value="PAC"/>
    <property type="match status" value="1"/>
</dbReference>
<evidence type="ECO:0000256" key="3">
    <source>
        <dbReference type="ARBA" id="ARBA00012438"/>
    </source>
</evidence>
<dbReference type="GO" id="GO:0016020">
    <property type="term" value="C:membrane"/>
    <property type="evidence" value="ECO:0007669"/>
    <property type="project" value="UniProtKB-SubCell"/>
</dbReference>
<dbReference type="InterPro" id="IPR036890">
    <property type="entry name" value="HATPase_C_sf"/>
</dbReference>
<sequence length="556" mass="61095">ALKARKRTLASGEEFEVEYRFRSVTGEYRWHLGRAVAMRDDDGTIDHWVGTATDIHDQKRSAEVLRLLLDASSLLGSTLNYRETLRSLARLAVPSMADWCAIEIVEEDGTVSEVEVAHSDPNKVALARELRDRYAPFHGPGPPVIESGEPQLVPDITDEMLVIMAQDELHLELLRDLRFRSHLCVPMLVRGRVLGAITLVQAESERTYGVADLALAQDLAGRAAVAIENARLHRQAQEQAQAARVLESIGDGVVLVDDDGVVRLWNPAAQAITGLRDADVVGRRLADVAPGWREAAEGRASTLPLDLDGRELRLSVSGVRFADGTVYAFRDLTDERRLEAMRQDLVATVSHELRTPLAAIFGAAVTLQRPDVEFEDDLKARLLQIVVDESNRLADIVNDLLLASQLDSGTLQPAIEATDAGSLAQSVLDAARAHAPAEIELELEADNLLENAVKYSPSGGSIQMRLEARADALRFAVRDPGLGIPAGEQRRIFEKFYRLDPDMTQGIGGTGLGLYICNELVRRVDGRIWVESREGEGSTFFVELPLARRREAVHAA</sequence>
<dbReference type="InterPro" id="IPR001610">
    <property type="entry name" value="PAC"/>
</dbReference>
<dbReference type="CDD" id="cd00075">
    <property type="entry name" value="HATPase"/>
    <property type="match status" value="1"/>
</dbReference>
<evidence type="ECO:0000256" key="7">
    <source>
        <dbReference type="ARBA" id="ARBA00022741"/>
    </source>
</evidence>
<dbReference type="InterPro" id="IPR003594">
    <property type="entry name" value="HATPase_dom"/>
</dbReference>
<proteinExistence type="predicted"/>
<feature type="non-terminal residue" evidence="16">
    <location>
        <position position="1"/>
    </location>
</feature>
<evidence type="ECO:0000256" key="9">
    <source>
        <dbReference type="ARBA" id="ARBA00022840"/>
    </source>
</evidence>
<dbReference type="Gene3D" id="1.10.287.130">
    <property type="match status" value="1"/>
</dbReference>
<dbReference type="InterPro" id="IPR005467">
    <property type="entry name" value="His_kinase_dom"/>
</dbReference>
<dbReference type="GO" id="GO:0000156">
    <property type="term" value="F:phosphorelay response regulator activity"/>
    <property type="evidence" value="ECO:0007669"/>
    <property type="project" value="TreeGrafter"/>
</dbReference>
<dbReference type="CDD" id="cd00082">
    <property type="entry name" value="HisKA"/>
    <property type="match status" value="1"/>
</dbReference>
<keyword evidence="7" id="KW-0547">Nucleotide-binding</keyword>
<evidence type="ECO:0000256" key="5">
    <source>
        <dbReference type="ARBA" id="ARBA00022679"/>
    </source>
</evidence>
<evidence type="ECO:0000256" key="1">
    <source>
        <dbReference type="ARBA" id="ARBA00000085"/>
    </source>
</evidence>
<dbReference type="PANTHER" id="PTHR42878">
    <property type="entry name" value="TWO-COMPONENT HISTIDINE KINASE"/>
    <property type="match status" value="1"/>
</dbReference>
<dbReference type="InterPro" id="IPR000014">
    <property type="entry name" value="PAS"/>
</dbReference>
<dbReference type="Gene3D" id="3.30.450.20">
    <property type="entry name" value="PAS domain"/>
    <property type="match status" value="2"/>
</dbReference>
<keyword evidence="5" id="KW-0808">Transferase</keyword>
<dbReference type="SMART" id="SM00065">
    <property type="entry name" value="GAF"/>
    <property type="match status" value="1"/>
</dbReference>
<dbReference type="InterPro" id="IPR013655">
    <property type="entry name" value="PAS_fold_3"/>
</dbReference>
<dbReference type="Pfam" id="PF00989">
    <property type="entry name" value="PAS"/>
    <property type="match status" value="1"/>
</dbReference>